<name>A0A090IYI8_9BACI</name>
<dbReference type="Proteomes" id="UP000040576">
    <property type="component" value="Unassembled WGS sequence"/>
</dbReference>
<feature type="transmembrane region" description="Helical" evidence="1">
    <location>
        <begin position="12"/>
        <end position="33"/>
    </location>
</feature>
<dbReference type="PATRIC" id="fig|35841.6.peg.1875"/>
<gene>
    <name evidence="3" type="ORF">B4167_3304</name>
    <name evidence="2" type="ORF">BT1A1_1645</name>
</gene>
<keyword evidence="1" id="KW-0472">Membrane</keyword>
<proteinExistence type="predicted"/>
<evidence type="ECO:0000256" key="1">
    <source>
        <dbReference type="SAM" id="Phobius"/>
    </source>
</evidence>
<dbReference type="EMBL" id="JXLU01000115">
    <property type="protein sequence ID" value="KIO71835.1"/>
    <property type="molecule type" value="Genomic_DNA"/>
</dbReference>
<dbReference type="STRING" id="35841.B4167_3304"/>
<sequence length="91" mass="9875">MFQMFEKAILGMAFLRIFSGSLEILVALIILKLNNVEKALVVNSSLALIGPLILITTTSIGLIGMADKISFTKIIWVFIGIAFILYGVKSG</sequence>
<accession>A0A090IYI8</accession>
<dbReference type="InterPro" id="IPR020390">
    <property type="entry name" value="Uncharacterised_YqhV"/>
</dbReference>
<dbReference type="EMBL" id="CCRF01000047">
    <property type="protein sequence ID" value="CEE01473.1"/>
    <property type="molecule type" value="Genomic_DNA"/>
</dbReference>
<protein>
    <submittedName>
        <fullName evidence="2">Putative membrane protein</fullName>
    </submittedName>
</protein>
<organism evidence="2 5">
    <name type="scientific">Caldibacillus thermoamylovorans</name>
    <dbReference type="NCBI Taxonomy" id="35841"/>
    <lineage>
        <taxon>Bacteria</taxon>
        <taxon>Bacillati</taxon>
        <taxon>Bacillota</taxon>
        <taxon>Bacilli</taxon>
        <taxon>Bacillales</taxon>
        <taxon>Bacillaceae</taxon>
        <taxon>Caldibacillus</taxon>
    </lineage>
</organism>
<evidence type="ECO:0000313" key="2">
    <source>
        <dbReference type="EMBL" id="CEE01473.1"/>
    </source>
</evidence>
<evidence type="ECO:0000313" key="4">
    <source>
        <dbReference type="Proteomes" id="UP000032076"/>
    </source>
</evidence>
<feature type="transmembrane region" description="Helical" evidence="1">
    <location>
        <begin position="40"/>
        <end position="63"/>
    </location>
</feature>
<keyword evidence="5" id="KW-1185">Reference proteome</keyword>
<reference evidence="2 5" key="1">
    <citation type="submission" date="2014-07" db="EMBL/GenBank/DDBJ databases">
        <authorList>
            <person name="Wibberg Daniel"/>
        </authorList>
    </citation>
    <scope>NUCLEOTIDE SEQUENCE [LARGE SCALE GENOMIC DNA]</scope>
</reference>
<dbReference type="eggNOG" id="ENOG5032Z8B">
    <property type="taxonomic scope" value="Bacteria"/>
</dbReference>
<dbReference type="AlphaFoldDB" id="A0A090IYI8"/>
<evidence type="ECO:0000313" key="3">
    <source>
        <dbReference type="EMBL" id="KIO71835.1"/>
    </source>
</evidence>
<keyword evidence="1" id="KW-0812">Transmembrane</keyword>
<dbReference type="Proteomes" id="UP000032076">
    <property type="component" value="Unassembled WGS sequence"/>
</dbReference>
<feature type="transmembrane region" description="Helical" evidence="1">
    <location>
        <begin position="69"/>
        <end position="88"/>
    </location>
</feature>
<evidence type="ECO:0000313" key="5">
    <source>
        <dbReference type="Proteomes" id="UP000040576"/>
    </source>
</evidence>
<dbReference type="Pfam" id="PF10942">
    <property type="entry name" value="DUF2619"/>
    <property type="match status" value="1"/>
</dbReference>
<keyword evidence="1" id="KW-1133">Transmembrane helix</keyword>
<reference evidence="3 4" key="2">
    <citation type="submission" date="2015-01" db="EMBL/GenBank/DDBJ databases">
        <title>Draft Genome Sequences of Four Bacillus thermoamylovorans Strains, Isolated From Food Products.</title>
        <authorList>
            <person name="Krawcyk A.O."/>
            <person name="Berendsen E.M."/>
            <person name="Eijlander R.T."/>
            <person name="de Jong A."/>
            <person name="Wells-Bennik M."/>
            <person name="Kuipers O.P."/>
        </authorList>
    </citation>
    <scope>NUCLEOTIDE SEQUENCE [LARGE SCALE GENOMIC DNA]</scope>
    <source>
        <strain evidence="3 4">B4167</strain>
    </source>
</reference>